<evidence type="ECO:0000259" key="5">
    <source>
        <dbReference type="Pfam" id="PF00370"/>
    </source>
</evidence>
<evidence type="ECO:0000259" key="6">
    <source>
        <dbReference type="Pfam" id="PF02782"/>
    </source>
</evidence>
<dbReference type="Gene3D" id="3.30.420.40">
    <property type="match status" value="2"/>
</dbReference>
<dbReference type="Pfam" id="PF00370">
    <property type="entry name" value="FGGY_N"/>
    <property type="match status" value="1"/>
</dbReference>
<dbReference type="PROSITE" id="PS00445">
    <property type="entry name" value="FGGY_KINASES_2"/>
    <property type="match status" value="1"/>
</dbReference>
<dbReference type="RefSeq" id="WP_307436902.1">
    <property type="nucleotide sequence ID" value="NZ_JAUSVK010000001.1"/>
</dbReference>
<dbReference type="PIRSF" id="PIRSF000538">
    <property type="entry name" value="GlpK"/>
    <property type="match status" value="1"/>
</dbReference>
<evidence type="ECO:0000256" key="3">
    <source>
        <dbReference type="ARBA" id="ARBA00022777"/>
    </source>
</evidence>
<dbReference type="CDD" id="cd07773">
    <property type="entry name" value="ASKHA_NBD_FGGY_FK"/>
    <property type="match status" value="1"/>
</dbReference>
<evidence type="ECO:0000256" key="2">
    <source>
        <dbReference type="ARBA" id="ARBA00022679"/>
    </source>
</evidence>
<name>A0ABU0FPG7_9HYPH</name>
<comment type="similarity">
    <text evidence="1 4">Belongs to the FGGY kinase family.</text>
</comment>
<organism evidence="7 8">
    <name type="scientific">Labrys monachus</name>
    <dbReference type="NCBI Taxonomy" id="217067"/>
    <lineage>
        <taxon>Bacteria</taxon>
        <taxon>Pseudomonadati</taxon>
        <taxon>Pseudomonadota</taxon>
        <taxon>Alphaproteobacteria</taxon>
        <taxon>Hyphomicrobiales</taxon>
        <taxon>Xanthobacteraceae</taxon>
        <taxon>Labrys</taxon>
    </lineage>
</organism>
<reference evidence="7 8" key="1">
    <citation type="submission" date="2023-07" db="EMBL/GenBank/DDBJ databases">
        <title>Genomic Encyclopedia of Type Strains, Phase IV (KMG-IV): sequencing the most valuable type-strain genomes for metagenomic binning, comparative biology and taxonomic classification.</title>
        <authorList>
            <person name="Goeker M."/>
        </authorList>
    </citation>
    <scope>NUCLEOTIDE SEQUENCE [LARGE SCALE GENOMIC DNA]</scope>
    <source>
        <strain evidence="7 8">DSM 5896</strain>
    </source>
</reference>
<keyword evidence="8" id="KW-1185">Reference proteome</keyword>
<protein>
    <submittedName>
        <fullName evidence="7">Xylulokinase</fullName>
        <ecNumber evidence="7">2.7.1.17</ecNumber>
    </submittedName>
</protein>
<feature type="domain" description="Carbohydrate kinase FGGY N-terminal" evidence="5">
    <location>
        <begin position="5"/>
        <end position="246"/>
    </location>
</feature>
<dbReference type="EC" id="2.7.1.17" evidence="7"/>
<evidence type="ECO:0000313" key="8">
    <source>
        <dbReference type="Proteomes" id="UP001237448"/>
    </source>
</evidence>
<dbReference type="InterPro" id="IPR050406">
    <property type="entry name" value="FGGY_Carb_Kinase"/>
</dbReference>
<dbReference type="Proteomes" id="UP001237448">
    <property type="component" value="Unassembled WGS sequence"/>
</dbReference>
<dbReference type="Pfam" id="PF02782">
    <property type="entry name" value="FGGY_C"/>
    <property type="match status" value="1"/>
</dbReference>
<comment type="caution">
    <text evidence="7">The sequence shown here is derived from an EMBL/GenBank/DDBJ whole genome shotgun (WGS) entry which is preliminary data.</text>
</comment>
<dbReference type="SUPFAM" id="SSF53067">
    <property type="entry name" value="Actin-like ATPase domain"/>
    <property type="match status" value="2"/>
</dbReference>
<sequence>MSDIFLGLDLGTSGCKLIAFDGRGRELARATRGYPVANPGPGQFELDADRVWGEAEACFREVRAGALPGTVRTLAVSVLGEAVLPVDRSGRPLAPAPISADMRAMAEVERLGERFGPERIHAITGQILSPISSLPKLMWWRAHRPALVDEAWKFVCFGEFALMKLGLPPVIDEGMAARMMAFDVGRRGWSQDLLDMAGLVPSQLAAVAPSGTVLGSVPDGVAAALGLPPGVRVVLGGHDQPMGALGAGIVEPGTALYAIGTTEALVVALEKPAPGLGARNIPCYAHVMPGRYVGLAGNQSGARVLAWYREAMALAGPEDGARAFEELLAALEDRPPAWPLLLPHFAGSGSVLNDNDSLGALFGLRFETSRQDILLALLEGITFEQALSLEALSEAAGPVAALRAIGGGTRSALWLQMKADILDRPVTCASVQDAPCLGGAILGRAAVEPGTPVAAIIGEMVATGRTFHPRPDRHAVHAARLAVYRSMYTALRPLAAQMRHCWQAASGAPAPA</sequence>
<dbReference type="InterPro" id="IPR018483">
    <property type="entry name" value="Carb_kinase_FGGY_CS"/>
</dbReference>
<evidence type="ECO:0000256" key="4">
    <source>
        <dbReference type="RuleBase" id="RU003733"/>
    </source>
</evidence>
<gene>
    <name evidence="7" type="ORF">J3R73_006299</name>
</gene>
<evidence type="ECO:0000256" key="1">
    <source>
        <dbReference type="ARBA" id="ARBA00009156"/>
    </source>
</evidence>
<feature type="domain" description="Carbohydrate kinase FGGY C-terminal" evidence="6">
    <location>
        <begin position="257"/>
        <end position="446"/>
    </location>
</feature>
<evidence type="ECO:0000313" key="7">
    <source>
        <dbReference type="EMBL" id="MDQ0396507.1"/>
    </source>
</evidence>
<dbReference type="EMBL" id="JAUSVK010000001">
    <property type="protein sequence ID" value="MDQ0396507.1"/>
    <property type="molecule type" value="Genomic_DNA"/>
</dbReference>
<proteinExistence type="inferred from homology"/>
<dbReference type="InterPro" id="IPR000577">
    <property type="entry name" value="Carb_kinase_FGGY"/>
</dbReference>
<dbReference type="PANTHER" id="PTHR43095">
    <property type="entry name" value="SUGAR KINASE"/>
    <property type="match status" value="1"/>
</dbReference>
<dbReference type="GO" id="GO:0004856">
    <property type="term" value="F:D-xylulokinase activity"/>
    <property type="evidence" value="ECO:0007669"/>
    <property type="project" value="UniProtKB-EC"/>
</dbReference>
<keyword evidence="3 4" id="KW-0418">Kinase</keyword>
<accession>A0ABU0FPG7</accession>
<dbReference type="InterPro" id="IPR018484">
    <property type="entry name" value="FGGY_N"/>
</dbReference>
<dbReference type="InterPro" id="IPR043129">
    <property type="entry name" value="ATPase_NBD"/>
</dbReference>
<keyword evidence="2 4" id="KW-0808">Transferase</keyword>
<dbReference type="InterPro" id="IPR018485">
    <property type="entry name" value="FGGY_C"/>
</dbReference>